<keyword evidence="1" id="KW-0812">Transmembrane</keyword>
<evidence type="ECO:0000313" key="2">
    <source>
        <dbReference type="EMBL" id="VDD09624.1"/>
    </source>
</evidence>
<organism evidence="2">
    <name type="scientific">Brassica oleracea</name>
    <name type="common">Wild cabbage</name>
    <dbReference type="NCBI Taxonomy" id="3712"/>
    <lineage>
        <taxon>Eukaryota</taxon>
        <taxon>Viridiplantae</taxon>
        <taxon>Streptophyta</taxon>
        <taxon>Embryophyta</taxon>
        <taxon>Tracheophyta</taxon>
        <taxon>Spermatophyta</taxon>
        <taxon>Magnoliopsida</taxon>
        <taxon>eudicotyledons</taxon>
        <taxon>Gunneridae</taxon>
        <taxon>Pentapetalae</taxon>
        <taxon>rosids</taxon>
        <taxon>malvids</taxon>
        <taxon>Brassicales</taxon>
        <taxon>Brassicaceae</taxon>
        <taxon>Brassiceae</taxon>
        <taxon>Brassica</taxon>
    </lineage>
</organism>
<feature type="transmembrane region" description="Helical" evidence="1">
    <location>
        <begin position="145"/>
        <end position="174"/>
    </location>
</feature>
<dbReference type="EMBL" id="LR031873">
    <property type="protein sequence ID" value="VDD09624.1"/>
    <property type="molecule type" value="Genomic_DNA"/>
</dbReference>
<evidence type="ECO:0000256" key="1">
    <source>
        <dbReference type="SAM" id="Phobius"/>
    </source>
</evidence>
<proteinExistence type="predicted"/>
<reference evidence="2" key="1">
    <citation type="submission" date="2018-11" db="EMBL/GenBank/DDBJ databases">
        <authorList>
            <consortium name="Genoscope - CEA"/>
            <person name="William W."/>
        </authorList>
    </citation>
    <scope>NUCLEOTIDE SEQUENCE</scope>
</reference>
<sequence>MVLVQFAFTTSLEMKLLWLRKWYPIGVKFVFMDRGHIVLHYDRRDRKVNGHFLSYSSPSRSIRCFLRFLENPWQRGSETSGLAMLLVRACGAETFVSWMLLERAEASGVFMLELNFHSVSSIYSSQLTSMSDCYRTGALGVLFPFFFRLLVFMLLPIFSRFIMLFGLMAFYWIYDFELVCRVRRLSACGYVMLFPPPKL</sequence>
<keyword evidence="1" id="KW-0472">Membrane</keyword>
<protein>
    <submittedName>
        <fullName evidence="2">Uncharacterized protein</fullName>
    </submittedName>
</protein>
<keyword evidence="1" id="KW-1133">Transmembrane helix</keyword>
<dbReference type="AlphaFoldDB" id="A0A3P6C919"/>
<name>A0A3P6C919_BRAOL</name>
<gene>
    <name evidence="2" type="ORF">BOLC4T25075H</name>
</gene>
<accession>A0A3P6C919</accession>